<dbReference type="Proteomes" id="UP001329430">
    <property type="component" value="Chromosome 7"/>
</dbReference>
<dbReference type="InterPro" id="IPR050750">
    <property type="entry name" value="C5-MTase"/>
</dbReference>
<evidence type="ECO:0000256" key="5">
    <source>
        <dbReference type="RuleBase" id="RU000416"/>
    </source>
</evidence>
<evidence type="ECO:0008006" key="8">
    <source>
        <dbReference type="Google" id="ProtNLM"/>
    </source>
</evidence>
<dbReference type="EMBL" id="JAVRBK010000007">
    <property type="protein sequence ID" value="KAK5641321.1"/>
    <property type="molecule type" value="Genomic_DNA"/>
</dbReference>
<name>A0AAN7V9A9_9COLE</name>
<dbReference type="PANTHER" id="PTHR46098:SF1">
    <property type="entry name" value="TRNA (CYTOSINE(38)-C(5))-METHYLTRANSFERASE"/>
    <property type="match status" value="1"/>
</dbReference>
<dbReference type="InterPro" id="IPR001525">
    <property type="entry name" value="C5_MeTfrase"/>
</dbReference>
<dbReference type="GO" id="GO:0005634">
    <property type="term" value="C:nucleus"/>
    <property type="evidence" value="ECO:0007669"/>
    <property type="project" value="TreeGrafter"/>
</dbReference>
<evidence type="ECO:0000313" key="6">
    <source>
        <dbReference type="EMBL" id="KAK5641321.1"/>
    </source>
</evidence>
<keyword evidence="3 4" id="KW-0949">S-adenosyl-L-methionine</keyword>
<dbReference type="NCBIfam" id="TIGR00675">
    <property type="entry name" value="dcm"/>
    <property type="match status" value="1"/>
</dbReference>
<keyword evidence="2 4" id="KW-0808">Transferase</keyword>
<gene>
    <name evidence="6" type="ORF">RI129_009868</name>
</gene>
<dbReference type="PRINTS" id="PR00105">
    <property type="entry name" value="C5METTRFRASE"/>
</dbReference>
<comment type="similarity">
    <text evidence="4 5">Belongs to the class I-like SAM-binding methyltransferase superfamily. C5-methyltransferase family.</text>
</comment>
<reference evidence="6 7" key="1">
    <citation type="journal article" date="2024" name="Insects">
        <title>An Improved Chromosome-Level Genome Assembly of the Firefly Pyrocoelia pectoralis.</title>
        <authorList>
            <person name="Fu X."/>
            <person name="Meyer-Rochow V.B."/>
            <person name="Ballantyne L."/>
            <person name="Zhu X."/>
        </authorList>
    </citation>
    <scope>NUCLEOTIDE SEQUENCE [LARGE SCALE GENOMIC DNA]</scope>
    <source>
        <strain evidence="6">XCY_ONT2</strain>
    </source>
</reference>
<dbReference type="Gene3D" id="3.90.120.10">
    <property type="entry name" value="DNA Methylase, subunit A, domain 2"/>
    <property type="match status" value="1"/>
</dbReference>
<dbReference type="GO" id="GO:0008168">
    <property type="term" value="F:methyltransferase activity"/>
    <property type="evidence" value="ECO:0007669"/>
    <property type="project" value="UniProtKB-KW"/>
</dbReference>
<dbReference type="GO" id="GO:0032259">
    <property type="term" value="P:methylation"/>
    <property type="evidence" value="ECO:0007669"/>
    <property type="project" value="UniProtKB-KW"/>
</dbReference>
<evidence type="ECO:0000256" key="3">
    <source>
        <dbReference type="ARBA" id="ARBA00022691"/>
    </source>
</evidence>
<evidence type="ECO:0000256" key="1">
    <source>
        <dbReference type="ARBA" id="ARBA00022603"/>
    </source>
</evidence>
<dbReference type="PROSITE" id="PS51679">
    <property type="entry name" value="SAM_MT_C5"/>
    <property type="match status" value="1"/>
</dbReference>
<dbReference type="PANTHER" id="PTHR46098">
    <property type="entry name" value="TRNA (CYTOSINE(38)-C(5))-METHYLTRANSFERASE"/>
    <property type="match status" value="1"/>
</dbReference>
<feature type="active site" evidence="4">
    <location>
        <position position="76"/>
    </location>
</feature>
<dbReference type="Pfam" id="PF00145">
    <property type="entry name" value="DNA_methylase"/>
    <property type="match status" value="1"/>
</dbReference>
<sequence length="331" mass="38118">MKVLELYSGIGGMHFGLKESGIDSEVVASVDINQTANLVYAQNFKNTLLLNRNIQSLTSKYINSLNIDTILMSPPCQPFTRNGLQLDVNDTRVLSFMHIISILRELNVNNILMENVKGFETSDMRDIFINTLNECNFEYQEFLLSPTQFGIPNSRCRYYCLAKKLPDKFCFQCGPLMEYCPIKRHIDTQTYTLSKIIDEQENLERYLLSDADLLKRATALDICFKSSSRSCCFTKSYGRYVTGTGSVYTDKTKEELDDVFTSLNMFKDDSEGYLNCIKKLQLRFFTPREISRLMHFPETFQFPSSITDKQKYMLLGNSVNVRVISELIKLL</sequence>
<dbReference type="SUPFAM" id="SSF53335">
    <property type="entry name" value="S-adenosyl-L-methionine-dependent methyltransferases"/>
    <property type="match status" value="1"/>
</dbReference>
<organism evidence="6 7">
    <name type="scientific">Pyrocoelia pectoralis</name>
    <dbReference type="NCBI Taxonomy" id="417401"/>
    <lineage>
        <taxon>Eukaryota</taxon>
        <taxon>Metazoa</taxon>
        <taxon>Ecdysozoa</taxon>
        <taxon>Arthropoda</taxon>
        <taxon>Hexapoda</taxon>
        <taxon>Insecta</taxon>
        <taxon>Pterygota</taxon>
        <taxon>Neoptera</taxon>
        <taxon>Endopterygota</taxon>
        <taxon>Coleoptera</taxon>
        <taxon>Polyphaga</taxon>
        <taxon>Elateriformia</taxon>
        <taxon>Elateroidea</taxon>
        <taxon>Lampyridae</taxon>
        <taxon>Lampyrinae</taxon>
        <taxon>Pyrocoelia</taxon>
    </lineage>
</organism>
<dbReference type="InterPro" id="IPR029063">
    <property type="entry name" value="SAM-dependent_MTases_sf"/>
</dbReference>
<keyword evidence="7" id="KW-1185">Reference proteome</keyword>
<evidence type="ECO:0000256" key="4">
    <source>
        <dbReference type="PROSITE-ProRule" id="PRU01016"/>
    </source>
</evidence>
<comment type="caution">
    <text evidence="6">The sequence shown here is derived from an EMBL/GenBank/DDBJ whole genome shotgun (WGS) entry which is preliminary data.</text>
</comment>
<protein>
    <recommendedName>
        <fullName evidence="8">DNA methyltransferase 2</fullName>
    </recommendedName>
</protein>
<dbReference type="AlphaFoldDB" id="A0AAN7V9A9"/>
<accession>A0AAN7V9A9</accession>
<evidence type="ECO:0000313" key="7">
    <source>
        <dbReference type="Proteomes" id="UP001329430"/>
    </source>
</evidence>
<evidence type="ECO:0000256" key="2">
    <source>
        <dbReference type="ARBA" id="ARBA00022679"/>
    </source>
</evidence>
<keyword evidence="1 4" id="KW-0489">Methyltransferase</keyword>
<dbReference type="Gene3D" id="3.40.50.150">
    <property type="entry name" value="Vaccinia Virus protein VP39"/>
    <property type="match status" value="1"/>
</dbReference>
<proteinExistence type="inferred from homology"/>